<reference evidence="2" key="2">
    <citation type="submission" date="2023-05" db="EMBL/GenBank/DDBJ databases">
        <authorList>
            <consortium name="Lawrence Berkeley National Laboratory"/>
            <person name="Steindorff A."/>
            <person name="Hensen N."/>
            <person name="Bonometti L."/>
            <person name="Westerberg I."/>
            <person name="Brannstrom I.O."/>
            <person name="Guillou S."/>
            <person name="Cros-Aarteil S."/>
            <person name="Calhoun S."/>
            <person name="Haridas S."/>
            <person name="Kuo A."/>
            <person name="Mondo S."/>
            <person name="Pangilinan J."/>
            <person name="Riley R."/>
            <person name="Labutti K."/>
            <person name="Andreopoulos B."/>
            <person name="Lipzen A."/>
            <person name="Chen C."/>
            <person name="Yanf M."/>
            <person name="Daum C."/>
            <person name="Ng V."/>
            <person name="Clum A."/>
            <person name="Ohm R."/>
            <person name="Martin F."/>
            <person name="Silar P."/>
            <person name="Natvig D."/>
            <person name="Lalanne C."/>
            <person name="Gautier V."/>
            <person name="Ament-Velasquez S.L."/>
            <person name="Kruys A."/>
            <person name="Hutchinson M.I."/>
            <person name="Powell A.J."/>
            <person name="Barry K."/>
            <person name="Miller A.N."/>
            <person name="Grigoriev I.V."/>
            <person name="Debuchy R."/>
            <person name="Gladieux P."/>
            <person name="Thoren M.H."/>
            <person name="Johannesson H."/>
        </authorList>
    </citation>
    <scope>NUCLEOTIDE SEQUENCE</scope>
    <source>
        <strain evidence="2">PSN309</strain>
    </source>
</reference>
<protein>
    <submittedName>
        <fullName evidence="2">Uncharacterized protein</fullName>
    </submittedName>
</protein>
<reference evidence="2" key="1">
    <citation type="journal article" date="2023" name="Mol. Phylogenet. Evol.">
        <title>Genome-scale phylogeny and comparative genomics of the fungal order Sordariales.</title>
        <authorList>
            <person name="Hensen N."/>
            <person name="Bonometti L."/>
            <person name="Westerberg I."/>
            <person name="Brannstrom I.O."/>
            <person name="Guillou S."/>
            <person name="Cros-Aarteil S."/>
            <person name="Calhoun S."/>
            <person name="Haridas S."/>
            <person name="Kuo A."/>
            <person name="Mondo S."/>
            <person name="Pangilinan J."/>
            <person name="Riley R."/>
            <person name="LaButti K."/>
            <person name="Andreopoulos B."/>
            <person name="Lipzen A."/>
            <person name="Chen C."/>
            <person name="Yan M."/>
            <person name="Daum C."/>
            <person name="Ng V."/>
            <person name="Clum A."/>
            <person name="Steindorff A."/>
            <person name="Ohm R.A."/>
            <person name="Martin F."/>
            <person name="Silar P."/>
            <person name="Natvig D.O."/>
            <person name="Lalanne C."/>
            <person name="Gautier V."/>
            <person name="Ament-Velasquez S.L."/>
            <person name="Kruys A."/>
            <person name="Hutchinson M.I."/>
            <person name="Powell A.J."/>
            <person name="Barry K."/>
            <person name="Miller A.N."/>
            <person name="Grigoriev I.V."/>
            <person name="Debuchy R."/>
            <person name="Gladieux P."/>
            <person name="Hiltunen Thoren M."/>
            <person name="Johannesson H."/>
        </authorList>
    </citation>
    <scope>NUCLEOTIDE SEQUENCE</scope>
    <source>
        <strain evidence="2">PSN309</strain>
    </source>
</reference>
<dbReference type="Proteomes" id="UP001302126">
    <property type="component" value="Unassembled WGS sequence"/>
</dbReference>
<feature type="compositionally biased region" description="Polar residues" evidence="1">
    <location>
        <begin position="163"/>
        <end position="182"/>
    </location>
</feature>
<evidence type="ECO:0000256" key="1">
    <source>
        <dbReference type="SAM" id="MobiDB-lite"/>
    </source>
</evidence>
<feature type="region of interest" description="Disordered" evidence="1">
    <location>
        <begin position="67"/>
        <end position="126"/>
    </location>
</feature>
<keyword evidence="3" id="KW-1185">Reference proteome</keyword>
<gene>
    <name evidence="2" type="ORF">QBC35DRAFT_470784</name>
</gene>
<feature type="compositionally biased region" description="Polar residues" evidence="1">
    <location>
        <begin position="110"/>
        <end position="126"/>
    </location>
</feature>
<comment type="caution">
    <text evidence="2">The sequence shown here is derived from an EMBL/GenBank/DDBJ whole genome shotgun (WGS) entry which is preliminary data.</text>
</comment>
<proteinExistence type="predicted"/>
<feature type="compositionally biased region" description="Low complexity" evidence="1">
    <location>
        <begin position="37"/>
        <end position="50"/>
    </location>
</feature>
<feature type="region of interest" description="Disordered" evidence="1">
    <location>
        <begin position="672"/>
        <end position="693"/>
    </location>
</feature>
<feature type="compositionally biased region" description="Basic and acidic residues" evidence="1">
    <location>
        <begin position="672"/>
        <end position="685"/>
    </location>
</feature>
<organism evidence="2 3">
    <name type="scientific">Podospora australis</name>
    <dbReference type="NCBI Taxonomy" id="1536484"/>
    <lineage>
        <taxon>Eukaryota</taxon>
        <taxon>Fungi</taxon>
        <taxon>Dikarya</taxon>
        <taxon>Ascomycota</taxon>
        <taxon>Pezizomycotina</taxon>
        <taxon>Sordariomycetes</taxon>
        <taxon>Sordariomycetidae</taxon>
        <taxon>Sordariales</taxon>
        <taxon>Podosporaceae</taxon>
        <taxon>Podospora</taxon>
    </lineage>
</organism>
<feature type="region of interest" description="Disordered" evidence="1">
    <location>
        <begin position="1"/>
        <end position="50"/>
    </location>
</feature>
<dbReference type="AlphaFoldDB" id="A0AAN6X4U3"/>
<feature type="compositionally biased region" description="Basic and acidic residues" evidence="1">
    <location>
        <begin position="24"/>
        <end position="36"/>
    </location>
</feature>
<name>A0AAN6X4U3_9PEZI</name>
<evidence type="ECO:0000313" key="2">
    <source>
        <dbReference type="EMBL" id="KAK4191397.1"/>
    </source>
</evidence>
<sequence>MFDVDWSDAGAERVGDRLARKKDQKPSKKDDTRNSTHESISSQSSSTETKSISMGFFESIGFKRNSLSSKSKRRPSFATVADSTPDDKSQKRTSTLSSTAYTATPEQGRPSISEQSILSMQSPQNKELTEDILRLCGDGNDRTSKESKMSMLSKSTNITIPSLTFSSEEPSTDNNYSPTNILQPLRSPSCGAKTIERTSKDLNDEISQVAVATVETTIATDLTGPKALNSPGISQPSSQVDNQSVSQFVDDWFRVIHSSRSFVPSPGPQHQAVYTTNAGEVLLPPAIITPNQLLKKTCSSRLARKNTLDAMSPPGLPKVPSESPASWKSPDISSHDLVAEAVIGKHMKSLHDITRDDYKKAADECMAIRKIVAEMKTATCTTSLLHLTTVAGSVAGPNQHQLREAEKKMWLLFTLYRPCRSTAEGPPAGKEYGLRPTLKGPNILSLFDSKSTAAYLAAAHPRDTIWHASPDPVDTLVFPNTRTLQQRVGRNFIAGEDVYTAVHSLSLPSQFRSQDIPPLLTKIRRCLIPGGTFHLALIDPVPVPSSMGPRMSHWMDQNLVFNLEATFKCVTPGRHIPVWLQVAELWGTGSTTMKGKFRATCDFFPRDDPEEKRFLIQDELETTMGRILWQDVWGGCVRGDSWWWEDPEIMKECMKLGTFFEYHLIEAIRETPKKQETSKKKESPKAQDTVLQE</sequence>
<dbReference type="EMBL" id="MU864359">
    <property type="protein sequence ID" value="KAK4191397.1"/>
    <property type="molecule type" value="Genomic_DNA"/>
</dbReference>
<feature type="region of interest" description="Disordered" evidence="1">
    <location>
        <begin position="307"/>
        <end position="330"/>
    </location>
</feature>
<accession>A0AAN6X4U3</accession>
<feature type="compositionally biased region" description="Low complexity" evidence="1">
    <location>
        <begin position="93"/>
        <end position="104"/>
    </location>
</feature>
<evidence type="ECO:0000313" key="3">
    <source>
        <dbReference type="Proteomes" id="UP001302126"/>
    </source>
</evidence>
<feature type="region of interest" description="Disordered" evidence="1">
    <location>
        <begin position="163"/>
        <end position="188"/>
    </location>
</feature>